<dbReference type="InterPro" id="IPR013785">
    <property type="entry name" value="Aldolase_TIM"/>
</dbReference>
<organism evidence="3 4">
    <name type="scientific">Proteus penneri</name>
    <dbReference type="NCBI Taxonomy" id="102862"/>
    <lineage>
        <taxon>Bacteria</taxon>
        <taxon>Pseudomonadati</taxon>
        <taxon>Pseudomonadota</taxon>
        <taxon>Gammaproteobacteria</taxon>
        <taxon>Enterobacterales</taxon>
        <taxon>Morganellaceae</taxon>
        <taxon>Proteus</taxon>
    </lineage>
</organism>
<evidence type="ECO:0000313" key="3">
    <source>
        <dbReference type="EMBL" id="CRL64951.1"/>
    </source>
</evidence>
<evidence type="ECO:0000313" key="4">
    <source>
        <dbReference type="Proteomes" id="UP000183920"/>
    </source>
</evidence>
<name>A0A0G4QH36_9GAMM</name>
<protein>
    <submittedName>
        <fullName evidence="3">Putative 2-keto-3-deoxy-galactonate aldolase YagE</fullName>
    </submittedName>
</protein>
<dbReference type="Proteomes" id="UP000183920">
    <property type="component" value="Unassembled WGS sequence"/>
</dbReference>
<dbReference type="Gene3D" id="3.20.20.70">
    <property type="entry name" value="Aldolase class I"/>
    <property type="match status" value="1"/>
</dbReference>
<dbReference type="EMBL" id="CVRY01000007">
    <property type="protein sequence ID" value="CRL64951.1"/>
    <property type="molecule type" value="Genomic_DNA"/>
</dbReference>
<evidence type="ECO:0000256" key="2">
    <source>
        <dbReference type="ARBA" id="ARBA00023239"/>
    </source>
</evidence>
<dbReference type="RefSeq" id="WP_072064919.1">
    <property type="nucleotide sequence ID" value="NZ_CVRY01000007.1"/>
</dbReference>
<gene>
    <name evidence="3" type="primary">yagE</name>
    <name evidence="3" type="ORF">BN1804_03259</name>
</gene>
<dbReference type="InterPro" id="IPR002220">
    <property type="entry name" value="DapA-like"/>
</dbReference>
<dbReference type="CDD" id="cd00408">
    <property type="entry name" value="DHDPS-like"/>
    <property type="match status" value="1"/>
</dbReference>
<dbReference type="PANTHER" id="PTHR12128">
    <property type="entry name" value="DIHYDRODIPICOLINATE SYNTHASE"/>
    <property type="match status" value="1"/>
</dbReference>
<dbReference type="SMART" id="SM01130">
    <property type="entry name" value="DHDPS"/>
    <property type="match status" value="1"/>
</dbReference>
<sequence>MSQQKYVGVWPVMLTPFDVKGEIDWASLERLVDWYIDSGVHGLFAACQSSEMFYLSDEETQALTRFIVEKADGRVPVVASGHTATALSQQKEQLQAMAGTGVDGVIMISNRLALIGESDDKALETLQVLTNVVPKEIDLGIYECPHPYKRLLSEEIVEWCAQSDRFTFIKDTCCSLPMIERRLALSKGTRLHLANANSQTLLASFQAGCQAYSGVMANFHPELYVWLYENWKDKPEQAAVLADYLSTAAMTETLDYPACAKYHQRLIGNFSTLVCRSRNSSQFENSFFPSAVNSMTALGENMKKWLSLD</sequence>
<dbReference type="Pfam" id="PF00701">
    <property type="entry name" value="DHDPS"/>
    <property type="match status" value="1"/>
</dbReference>
<dbReference type="PANTHER" id="PTHR12128:SF66">
    <property type="entry name" value="4-HYDROXY-2-OXOGLUTARATE ALDOLASE, MITOCHONDRIAL"/>
    <property type="match status" value="1"/>
</dbReference>
<evidence type="ECO:0000256" key="1">
    <source>
        <dbReference type="ARBA" id="ARBA00007592"/>
    </source>
</evidence>
<accession>A0A0G4QH36</accession>
<reference evidence="4" key="1">
    <citation type="submission" date="2015-06" db="EMBL/GenBank/DDBJ databases">
        <authorList>
            <person name="Urmite Genomes"/>
        </authorList>
    </citation>
    <scope>NUCLEOTIDE SEQUENCE [LARGE SCALE GENOMIC DNA]</scope>
    <source>
        <strain evidence="4">CSUR P1867</strain>
    </source>
</reference>
<dbReference type="GO" id="GO:0008840">
    <property type="term" value="F:4-hydroxy-tetrahydrodipicolinate synthase activity"/>
    <property type="evidence" value="ECO:0007669"/>
    <property type="project" value="TreeGrafter"/>
</dbReference>
<proteinExistence type="inferred from homology"/>
<keyword evidence="2" id="KW-0456">Lyase</keyword>
<dbReference type="SUPFAM" id="SSF51569">
    <property type="entry name" value="Aldolase"/>
    <property type="match status" value="1"/>
</dbReference>
<comment type="similarity">
    <text evidence="1">Belongs to the DapA family.</text>
</comment>
<dbReference type="AlphaFoldDB" id="A0A0G4QH36"/>